<keyword evidence="5" id="KW-1185">Reference proteome</keyword>
<dbReference type="InterPro" id="IPR036291">
    <property type="entry name" value="NAD(P)-bd_dom_sf"/>
</dbReference>
<evidence type="ECO:0000313" key="5">
    <source>
        <dbReference type="Proteomes" id="UP000015241"/>
    </source>
</evidence>
<accession>S8E4E5</accession>
<dbReference type="AlphaFoldDB" id="S8E4E5"/>
<keyword evidence="2" id="KW-0560">Oxidoreductase</keyword>
<dbReference type="InterPro" id="IPR051911">
    <property type="entry name" value="SDR_oxidoreductase"/>
</dbReference>
<dbReference type="SUPFAM" id="SSF51735">
    <property type="entry name" value="NAD(P)-binding Rossmann-fold domains"/>
    <property type="match status" value="1"/>
</dbReference>
<sequence>MNNKGKVWLVTGTCSGLGNCLVHSVLRRGDYAVATVRRRGSLDDLAITHEQRSRLRIIVMDVTDSEDTIRKVVDEAWAAWGHVDVLVNNAGHGTKALMEEGGAEVMKEHFETNVFGVVKVTNAVLPHMRQRRSGLIVFLESRIVWQASLHLEAAYIATKAAIHAISESLAVEVAQFGIRVLLAIPGGFRTSQLDTPYVMKHHVADYDGYREEALQELTERWKKAQGDPAKTMEALVDMV</sequence>
<comment type="similarity">
    <text evidence="1 3">Belongs to the short-chain dehydrogenases/reductases (SDR) family.</text>
</comment>
<dbReference type="Proteomes" id="UP000015241">
    <property type="component" value="Unassembled WGS sequence"/>
</dbReference>
<name>S8E4E5_FOMSC</name>
<dbReference type="PANTHER" id="PTHR43976:SF16">
    <property type="entry name" value="SHORT-CHAIN DEHYDROGENASE_REDUCTASE FAMILY PROTEIN"/>
    <property type="match status" value="1"/>
</dbReference>
<dbReference type="Pfam" id="PF00106">
    <property type="entry name" value="adh_short"/>
    <property type="match status" value="1"/>
</dbReference>
<dbReference type="PRINTS" id="PR00081">
    <property type="entry name" value="GDHRDH"/>
</dbReference>
<dbReference type="eggNOG" id="KOG1209">
    <property type="taxonomic scope" value="Eukaryota"/>
</dbReference>
<evidence type="ECO:0000313" key="4">
    <source>
        <dbReference type="EMBL" id="EPS98203.1"/>
    </source>
</evidence>
<dbReference type="STRING" id="743788.S8E4E5"/>
<protein>
    <submittedName>
        <fullName evidence="4">NAD-binding protein</fullName>
    </submittedName>
</protein>
<dbReference type="GO" id="GO:0016491">
    <property type="term" value="F:oxidoreductase activity"/>
    <property type="evidence" value="ECO:0007669"/>
    <property type="project" value="UniProtKB-KW"/>
</dbReference>
<reference evidence="4 5" key="1">
    <citation type="journal article" date="2012" name="Science">
        <title>The Paleozoic origin of enzymatic lignin decomposition reconstructed from 31 fungal genomes.</title>
        <authorList>
            <person name="Floudas D."/>
            <person name="Binder M."/>
            <person name="Riley R."/>
            <person name="Barry K."/>
            <person name="Blanchette R.A."/>
            <person name="Henrissat B."/>
            <person name="Martinez A.T."/>
            <person name="Otillar R."/>
            <person name="Spatafora J.W."/>
            <person name="Yadav J.S."/>
            <person name="Aerts A."/>
            <person name="Benoit I."/>
            <person name="Boyd A."/>
            <person name="Carlson A."/>
            <person name="Copeland A."/>
            <person name="Coutinho P.M."/>
            <person name="de Vries R.P."/>
            <person name="Ferreira P."/>
            <person name="Findley K."/>
            <person name="Foster B."/>
            <person name="Gaskell J."/>
            <person name="Glotzer D."/>
            <person name="Gorecki P."/>
            <person name="Heitman J."/>
            <person name="Hesse C."/>
            <person name="Hori C."/>
            <person name="Igarashi K."/>
            <person name="Jurgens J.A."/>
            <person name="Kallen N."/>
            <person name="Kersten P."/>
            <person name="Kohler A."/>
            <person name="Kuees U."/>
            <person name="Kumar T.K.A."/>
            <person name="Kuo A."/>
            <person name="LaButti K."/>
            <person name="Larrondo L.F."/>
            <person name="Lindquist E."/>
            <person name="Ling A."/>
            <person name="Lombard V."/>
            <person name="Lucas S."/>
            <person name="Lundell T."/>
            <person name="Martin R."/>
            <person name="McLaughlin D.J."/>
            <person name="Morgenstern I."/>
            <person name="Morin E."/>
            <person name="Murat C."/>
            <person name="Nagy L.G."/>
            <person name="Nolan M."/>
            <person name="Ohm R.A."/>
            <person name="Patyshakuliyeva A."/>
            <person name="Rokas A."/>
            <person name="Ruiz-Duenas F.J."/>
            <person name="Sabat G."/>
            <person name="Salamov A."/>
            <person name="Samejima M."/>
            <person name="Schmutz J."/>
            <person name="Slot J.C."/>
            <person name="St John F."/>
            <person name="Stenlid J."/>
            <person name="Sun H."/>
            <person name="Sun S."/>
            <person name="Syed K."/>
            <person name="Tsang A."/>
            <person name="Wiebenga A."/>
            <person name="Young D."/>
            <person name="Pisabarro A."/>
            <person name="Eastwood D.C."/>
            <person name="Martin F."/>
            <person name="Cullen D."/>
            <person name="Grigoriev I.V."/>
            <person name="Hibbett D.S."/>
        </authorList>
    </citation>
    <scope>NUCLEOTIDE SEQUENCE</scope>
    <source>
        <strain evidence="5">FP-58527</strain>
    </source>
</reference>
<proteinExistence type="inferred from homology"/>
<evidence type="ECO:0000256" key="3">
    <source>
        <dbReference type="RuleBase" id="RU000363"/>
    </source>
</evidence>
<dbReference type="OrthoDB" id="1274115at2759"/>
<organism evidence="4 5">
    <name type="scientific">Fomitopsis schrenkii</name>
    <name type="common">Brown rot fungus</name>
    <dbReference type="NCBI Taxonomy" id="2126942"/>
    <lineage>
        <taxon>Eukaryota</taxon>
        <taxon>Fungi</taxon>
        <taxon>Dikarya</taxon>
        <taxon>Basidiomycota</taxon>
        <taxon>Agaricomycotina</taxon>
        <taxon>Agaricomycetes</taxon>
        <taxon>Polyporales</taxon>
        <taxon>Fomitopsis</taxon>
    </lineage>
</organism>
<dbReference type="InParanoid" id="S8E4E5"/>
<gene>
    <name evidence="4" type="ORF">FOMPIDRAFT_147671</name>
</gene>
<dbReference type="FunCoup" id="S8E4E5">
    <property type="interactions" value="1"/>
</dbReference>
<dbReference type="HOGENOM" id="CLU_010194_2_9_1"/>
<dbReference type="EMBL" id="KE504168">
    <property type="protein sequence ID" value="EPS98203.1"/>
    <property type="molecule type" value="Genomic_DNA"/>
</dbReference>
<dbReference type="PRINTS" id="PR00080">
    <property type="entry name" value="SDRFAMILY"/>
</dbReference>
<dbReference type="Gene3D" id="3.40.50.720">
    <property type="entry name" value="NAD(P)-binding Rossmann-like Domain"/>
    <property type="match status" value="1"/>
</dbReference>
<evidence type="ECO:0000256" key="1">
    <source>
        <dbReference type="ARBA" id="ARBA00006484"/>
    </source>
</evidence>
<evidence type="ECO:0000256" key="2">
    <source>
        <dbReference type="ARBA" id="ARBA00023002"/>
    </source>
</evidence>
<dbReference type="InterPro" id="IPR002347">
    <property type="entry name" value="SDR_fam"/>
</dbReference>
<dbReference type="PANTHER" id="PTHR43976">
    <property type="entry name" value="SHORT CHAIN DEHYDROGENASE"/>
    <property type="match status" value="1"/>
</dbReference>